<organism evidence="3 4">
    <name type="scientific">Amycolatopsis cihanbeyliensis</name>
    <dbReference type="NCBI Taxonomy" id="1128664"/>
    <lineage>
        <taxon>Bacteria</taxon>
        <taxon>Bacillati</taxon>
        <taxon>Actinomycetota</taxon>
        <taxon>Actinomycetes</taxon>
        <taxon>Pseudonocardiales</taxon>
        <taxon>Pseudonocardiaceae</taxon>
        <taxon>Amycolatopsis</taxon>
    </lineage>
</organism>
<proteinExistence type="predicted"/>
<dbReference type="EMBL" id="VFML01000001">
    <property type="protein sequence ID" value="TQJ05852.1"/>
    <property type="molecule type" value="Genomic_DNA"/>
</dbReference>
<reference evidence="3 4" key="1">
    <citation type="submission" date="2019-06" db="EMBL/GenBank/DDBJ databases">
        <title>Sequencing the genomes of 1000 actinobacteria strains.</title>
        <authorList>
            <person name="Klenk H.-P."/>
        </authorList>
    </citation>
    <scope>NUCLEOTIDE SEQUENCE [LARGE SCALE GENOMIC DNA]</scope>
    <source>
        <strain evidence="3 4">DSM 45679</strain>
    </source>
</reference>
<dbReference type="GO" id="GO:0016628">
    <property type="term" value="F:oxidoreductase activity, acting on the CH-CH group of donors, NAD or NADP as acceptor"/>
    <property type="evidence" value="ECO:0007669"/>
    <property type="project" value="InterPro"/>
</dbReference>
<dbReference type="AlphaFoldDB" id="A0A542DRX8"/>
<feature type="domain" description="Enoyl reductase (ER)" evidence="2">
    <location>
        <begin position="20"/>
        <end position="336"/>
    </location>
</feature>
<dbReference type="CDD" id="cd05288">
    <property type="entry name" value="PGDH"/>
    <property type="match status" value="1"/>
</dbReference>
<evidence type="ECO:0000256" key="1">
    <source>
        <dbReference type="ARBA" id="ARBA00023002"/>
    </source>
</evidence>
<dbReference type="InterPro" id="IPR013149">
    <property type="entry name" value="ADH-like_C"/>
</dbReference>
<keyword evidence="4" id="KW-1185">Reference proteome</keyword>
<dbReference type="InterPro" id="IPR011032">
    <property type="entry name" value="GroES-like_sf"/>
</dbReference>
<dbReference type="FunFam" id="3.40.50.720:FF:000121">
    <property type="entry name" value="Prostaglandin reductase 2"/>
    <property type="match status" value="1"/>
</dbReference>
<protein>
    <recommendedName>
        <fullName evidence="2">Enoyl reductase (ER) domain-containing protein</fullName>
    </recommendedName>
</protein>
<evidence type="ECO:0000313" key="3">
    <source>
        <dbReference type="EMBL" id="TQJ05852.1"/>
    </source>
</evidence>
<dbReference type="Gene3D" id="3.40.50.720">
    <property type="entry name" value="NAD(P)-binding Rossmann-like Domain"/>
    <property type="match status" value="1"/>
</dbReference>
<dbReference type="PANTHER" id="PTHR43205:SF7">
    <property type="entry name" value="PROSTAGLANDIN REDUCTASE 1"/>
    <property type="match status" value="1"/>
</dbReference>
<dbReference type="SUPFAM" id="SSF51735">
    <property type="entry name" value="NAD(P)-binding Rossmann-fold domains"/>
    <property type="match status" value="1"/>
</dbReference>
<dbReference type="SUPFAM" id="SSF50129">
    <property type="entry name" value="GroES-like"/>
    <property type="match status" value="1"/>
</dbReference>
<dbReference type="InterPro" id="IPR045010">
    <property type="entry name" value="MDR_fam"/>
</dbReference>
<dbReference type="Pfam" id="PF16884">
    <property type="entry name" value="ADH_N_2"/>
    <property type="match status" value="1"/>
</dbReference>
<evidence type="ECO:0000259" key="2">
    <source>
        <dbReference type="SMART" id="SM00829"/>
    </source>
</evidence>
<sequence>MSTLTELTNHQFRLAARPKGMPQHTDWEYRAEPVGEPGEGQFLVEVSHLSLDPAMRGWMNEGKSYIRPVRIGEVMRAGAIGKVIASRHQDFAVGEHVSGMFGVQEYALSDGRGVQRVDTGSAPPESYLGALGMTGMTAYFGLFDIGRPEPGQTVVVSGAAGAVGSVVGQLAKLKDCRVIGIAGGAEKCRLLVDELGFDAAIDYKSDDVKQELRTHAPDGVDVYFDNVGGDILDTVLSRLALGARVVLCGAISQYNNTDEVKGPANYLSLLVNRASMTGMVVFDYADRYGEAAAELAGWLAEGRLHAREHVVEGGIDAFPETLLDLFSGANVGKLVLKIRD</sequence>
<comment type="caution">
    <text evidence="3">The sequence shown here is derived from an EMBL/GenBank/DDBJ whole genome shotgun (WGS) entry which is preliminary data.</text>
</comment>
<dbReference type="InterPro" id="IPR041694">
    <property type="entry name" value="ADH_N_2"/>
</dbReference>
<dbReference type="OrthoDB" id="9805663at2"/>
<evidence type="ECO:0000313" key="4">
    <source>
        <dbReference type="Proteomes" id="UP000320876"/>
    </source>
</evidence>
<dbReference type="InterPro" id="IPR036291">
    <property type="entry name" value="NAD(P)-bd_dom_sf"/>
</dbReference>
<accession>A0A542DRX8</accession>
<dbReference type="InterPro" id="IPR020843">
    <property type="entry name" value="ER"/>
</dbReference>
<name>A0A542DRX8_AMYCI</name>
<dbReference type="Pfam" id="PF00107">
    <property type="entry name" value="ADH_zinc_N"/>
    <property type="match status" value="1"/>
</dbReference>
<dbReference type="SMART" id="SM00829">
    <property type="entry name" value="PKS_ER"/>
    <property type="match status" value="1"/>
</dbReference>
<gene>
    <name evidence="3" type="ORF">FB471_5696</name>
</gene>
<dbReference type="RefSeq" id="WP_142001326.1">
    <property type="nucleotide sequence ID" value="NZ_VFML01000001.1"/>
</dbReference>
<dbReference type="Proteomes" id="UP000320876">
    <property type="component" value="Unassembled WGS sequence"/>
</dbReference>
<dbReference type="Gene3D" id="3.90.180.10">
    <property type="entry name" value="Medium-chain alcohol dehydrogenases, catalytic domain"/>
    <property type="match status" value="1"/>
</dbReference>
<dbReference type="PANTHER" id="PTHR43205">
    <property type="entry name" value="PROSTAGLANDIN REDUCTASE"/>
    <property type="match status" value="1"/>
</dbReference>
<keyword evidence="1" id="KW-0560">Oxidoreductase</keyword>